<dbReference type="EMBL" id="BMMH01000001">
    <property type="protein sequence ID" value="GGK90537.1"/>
    <property type="molecule type" value="Genomic_DNA"/>
</dbReference>
<accession>A0A917VKH3</accession>
<keyword evidence="3" id="KW-1185">Reference proteome</keyword>
<evidence type="ECO:0000313" key="2">
    <source>
        <dbReference type="EMBL" id="GGK90537.1"/>
    </source>
</evidence>
<gene>
    <name evidence="2" type="ORF">GCM10011588_00970</name>
</gene>
<organism evidence="2 3">
    <name type="scientific">Nocardia jinanensis</name>
    <dbReference type="NCBI Taxonomy" id="382504"/>
    <lineage>
        <taxon>Bacteria</taxon>
        <taxon>Bacillati</taxon>
        <taxon>Actinomycetota</taxon>
        <taxon>Actinomycetes</taxon>
        <taxon>Mycobacteriales</taxon>
        <taxon>Nocardiaceae</taxon>
        <taxon>Nocardia</taxon>
    </lineage>
</organism>
<sequence length="70" mass="7489">MGEAEVVEVVLHEMKLSAVNGQRQRASRSRDSALDAPVVPEVNNSENSADSSTAGPATGAWTRCAFTWSR</sequence>
<reference evidence="2" key="2">
    <citation type="submission" date="2020-09" db="EMBL/GenBank/DDBJ databases">
        <authorList>
            <person name="Sun Q."/>
            <person name="Zhou Y."/>
        </authorList>
    </citation>
    <scope>NUCLEOTIDE SEQUENCE</scope>
    <source>
        <strain evidence="2">CGMCC 4.3508</strain>
    </source>
</reference>
<name>A0A917VKH3_9NOCA</name>
<reference evidence="2" key="1">
    <citation type="journal article" date="2014" name="Int. J. Syst. Evol. Microbiol.">
        <title>Complete genome sequence of Corynebacterium casei LMG S-19264T (=DSM 44701T), isolated from a smear-ripened cheese.</title>
        <authorList>
            <consortium name="US DOE Joint Genome Institute (JGI-PGF)"/>
            <person name="Walter F."/>
            <person name="Albersmeier A."/>
            <person name="Kalinowski J."/>
            <person name="Ruckert C."/>
        </authorList>
    </citation>
    <scope>NUCLEOTIDE SEQUENCE</scope>
    <source>
        <strain evidence="2">CGMCC 4.3508</strain>
    </source>
</reference>
<evidence type="ECO:0000256" key="1">
    <source>
        <dbReference type="SAM" id="MobiDB-lite"/>
    </source>
</evidence>
<comment type="caution">
    <text evidence="2">The sequence shown here is derived from an EMBL/GenBank/DDBJ whole genome shotgun (WGS) entry which is preliminary data.</text>
</comment>
<dbReference type="AlphaFoldDB" id="A0A917VKH3"/>
<dbReference type="Proteomes" id="UP000638263">
    <property type="component" value="Unassembled WGS sequence"/>
</dbReference>
<protein>
    <submittedName>
        <fullName evidence="2">Uncharacterized protein</fullName>
    </submittedName>
</protein>
<feature type="compositionally biased region" description="Polar residues" evidence="1">
    <location>
        <begin position="42"/>
        <end position="55"/>
    </location>
</feature>
<proteinExistence type="predicted"/>
<feature type="region of interest" description="Disordered" evidence="1">
    <location>
        <begin position="18"/>
        <end position="60"/>
    </location>
</feature>
<evidence type="ECO:0000313" key="3">
    <source>
        <dbReference type="Proteomes" id="UP000638263"/>
    </source>
</evidence>